<keyword evidence="4 5" id="KW-0472">Membrane</keyword>
<keyword evidence="7" id="KW-0436">Ligase</keyword>
<evidence type="ECO:0000313" key="7">
    <source>
        <dbReference type="EMBL" id="XAG21428.1"/>
    </source>
</evidence>
<accession>A0AAU6SNB3</accession>
<feature type="transmembrane region" description="Helical" evidence="5">
    <location>
        <begin position="349"/>
        <end position="369"/>
    </location>
</feature>
<feature type="transmembrane region" description="Helical" evidence="5">
    <location>
        <begin position="88"/>
        <end position="107"/>
    </location>
</feature>
<feature type="domain" description="O-antigen ligase-related" evidence="6">
    <location>
        <begin position="174"/>
        <end position="327"/>
    </location>
</feature>
<dbReference type="GO" id="GO:0016020">
    <property type="term" value="C:membrane"/>
    <property type="evidence" value="ECO:0007669"/>
    <property type="project" value="UniProtKB-SubCell"/>
</dbReference>
<evidence type="ECO:0000259" key="6">
    <source>
        <dbReference type="Pfam" id="PF04932"/>
    </source>
</evidence>
<evidence type="ECO:0000256" key="4">
    <source>
        <dbReference type="ARBA" id="ARBA00023136"/>
    </source>
</evidence>
<gene>
    <name evidence="7" type="ORF">MRN70_00755</name>
</gene>
<feature type="transmembrane region" description="Helical" evidence="5">
    <location>
        <begin position="169"/>
        <end position="185"/>
    </location>
</feature>
<feature type="transmembrane region" description="Helical" evidence="5">
    <location>
        <begin position="316"/>
        <end position="337"/>
    </location>
</feature>
<dbReference type="PANTHER" id="PTHR37422">
    <property type="entry name" value="TEICHURONIC ACID BIOSYNTHESIS PROTEIN TUAE"/>
    <property type="match status" value="1"/>
</dbReference>
<keyword evidence="2 5" id="KW-0812">Transmembrane</keyword>
<evidence type="ECO:0000256" key="3">
    <source>
        <dbReference type="ARBA" id="ARBA00022989"/>
    </source>
</evidence>
<feature type="transmembrane region" description="Helical" evidence="5">
    <location>
        <begin position="212"/>
        <end position="230"/>
    </location>
</feature>
<dbReference type="Pfam" id="PF04932">
    <property type="entry name" value="Wzy_C"/>
    <property type="match status" value="1"/>
</dbReference>
<keyword evidence="3 5" id="KW-1133">Transmembrane helix</keyword>
<dbReference type="GO" id="GO:0016874">
    <property type="term" value="F:ligase activity"/>
    <property type="evidence" value="ECO:0007669"/>
    <property type="project" value="UniProtKB-KW"/>
</dbReference>
<name>A0AAU6SNB3_UNCXX</name>
<protein>
    <submittedName>
        <fullName evidence="7">O-antigen ligase family protein</fullName>
    </submittedName>
</protein>
<proteinExistence type="predicted"/>
<feature type="transmembrane region" description="Helical" evidence="5">
    <location>
        <begin position="6"/>
        <end position="29"/>
    </location>
</feature>
<reference evidence="7" key="1">
    <citation type="submission" date="2022-03" db="EMBL/GenBank/DDBJ databases">
        <title>Sea Food Isolates.</title>
        <authorList>
            <person name="Li c."/>
        </authorList>
    </citation>
    <scope>NUCLEOTIDE SEQUENCE</scope>
    <source>
        <strain evidence="7">19PA01SH03</strain>
    </source>
</reference>
<dbReference type="InterPro" id="IPR051533">
    <property type="entry name" value="WaaL-like"/>
</dbReference>
<feature type="transmembrane region" description="Helical" evidence="5">
    <location>
        <begin position="190"/>
        <end position="206"/>
    </location>
</feature>
<feature type="transmembrane region" description="Helical" evidence="5">
    <location>
        <begin position="36"/>
        <end position="56"/>
    </location>
</feature>
<organism evidence="7">
    <name type="scientific">bacterium 19PA01SH03</name>
    <dbReference type="NCBI Taxonomy" id="2920705"/>
    <lineage>
        <taxon>Bacteria</taxon>
    </lineage>
</organism>
<dbReference type="PANTHER" id="PTHR37422:SF13">
    <property type="entry name" value="LIPOPOLYSACCHARIDE BIOSYNTHESIS PROTEIN PA4999-RELATED"/>
    <property type="match status" value="1"/>
</dbReference>
<dbReference type="AlphaFoldDB" id="A0AAU6SNB3"/>
<sequence>MKQDNFRSWLTQGIILLPYLYLFPFIALANNSDKKMVVLSIVSIVAILIHSKFQYLKENIKNPIFITVALMCIYVLGKYIFMSSSPSMLRVLLSVTLLMSIFPNQLISQNRLIWLSFISSSLLFINSSYHTFYLEHIRYTGDLNAIPYATICAVMAVIGFFFALKTAKIIPAITFLLATFCVVLSQTRGIWLALLCAMIIIIAYSIKNNKHWMRIGITIILATVSISYMMKDTISQRIEQTRVEIERIESGDLASSIGLRLQMWQAATEIAKVNPWFGVGSDHKNILIALVEEGKLQESIGEFHPDHYHNQFFENLAKMGIIGLILTILLMLTPIIYAIRKNVANRELIISLSVLFFIACLTDVPFWYAETSLLYFLLIIPLCNKDFEL</sequence>
<evidence type="ECO:0000256" key="5">
    <source>
        <dbReference type="SAM" id="Phobius"/>
    </source>
</evidence>
<feature type="transmembrane region" description="Helical" evidence="5">
    <location>
        <begin position="62"/>
        <end position="81"/>
    </location>
</feature>
<evidence type="ECO:0000256" key="2">
    <source>
        <dbReference type="ARBA" id="ARBA00022692"/>
    </source>
</evidence>
<comment type="subcellular location">
    <subcellularLocation>
        <location evidence="1">Membrane</location>
        <topology evidence="1">Multi-pass membrane protein</topology>
    </subcellularLocation>
</comment>
<feature type="transmembrane region" description="Helical" evidence="5">
    <location>
        <begin position="113"/>
        <end position="133"/>
    </location>
</feature>
<dbReference type="EMBL" id="CP095338">
    <property type="protein sequence ID" value="XAG21428.1"/>
    <property type="molecule type" value="Genomic_DNA"/>
</dbReference>
<evidence type="ECO:0000256" key="1">
    <source>
        <dbReference type="ARBA" id="ARBA00004141"/>
    </source>
</evidence>
<feature type="transmembrane region" description="Helical" evidence="5">
    <location>
        <begin position="145"/>
        <end position="163"/>
    </location>
</feature>
<dbReference type="InterPro" id="IPR007016">
    <property type="entry name" value="O-antigen_ligase-rel_domated"/>
</dbReference>